<reference evidence="2 3" key="1">
    <citation type="submission" date="2019-03" db="EMBL/GenBank/DDBJ databases">
        <title>Genomic Encyclopedia of Type Strains, Phase IV (KMG-IV): sequencing the most valuable type-strain genomes for metagenomic binning, comparative biology and taxonomic classification.</title>
        <authorList>
            <person name="Goeker M."/>
        </authorList>
    </citation>
    <scope>NUCLEOTIDE SEQUENCE [LARGE SCALE GENOMIC DNA]</scope>
    <source>
        <strain evidence="2 3">DSM 13575</strain>
    </source>
</reference>
<feature type="region of interest" description="Disordered" evidence="1">
    <location>
        <begin position="329"/>
        <end position="357"/>
    </location>
</feature>
<comment type="caution">
    <text evidence="2">The sequence shown here is derived from an EMBL/GenBank/DDBJ whole genome shotgun (WGS) entry which is preliminary data.</text>
</comment>
<dbReference type="InterPro" id="IPR036388">
    <property type="entry name" value="WH-like_DNA-bd_sf"/>
</dbReference>
<feature type="compositionally biased region" description="Basic and acidic residues" evidence="1">
    <location>
        <begin position="341"/>
        <end position="350"/>
    </location>
</feature>
<dbReference type="EMBL" id="SODZ01000014">
    <property type="protein sequence ID" value="TDX12119.1"/>
    <property type="molecule type" value="Genomic_DNA"/>
</dbReference>
<dbReference type="SUPFAM" id="SSF46785">
    <property type="entry name" value="Winged helix' DNA-binding domain"/>
    <property type="match status" value="1"/>
</dbReference>
<dbReference type="AlphaFoldDB" id="A0A4R8EK03"/>
<feature type="region of interest" description="Disordered" evidence="1">
    <location>
        <begin position="179"/>
        <end position="208"/>
    </location>
</feature>
<protein>
    <recommendedName>
        <fullName evidence="4">Helix-turn-helix protein</fullName>
    </recommendedName>
</protein>
<gene>
    <name evidence="2" type="ORF">C8D74_11423</name>
</gene>
<evidence type="ECO:0000313" key="3">
    <source>
        <dbReference type="Proteomes" id="UP000294817"/>
    </source>
</evidence>
<evidence type="ECO:0000313" key="2">
    <source>
        <dbReference type="EMBL" id="TDX12119.1"/>
    </source>
</evidence>
<proteinExistence type="predicted"/>
<dbReference type="Gene3D" id="1.10.10.10">
    <property type="entry name" value="Winged helix-like DNA-binding domain superfamily/Winged helix DNA-binding domain"/>
    <property type="match status" value="1"/>
</dbReference>
<keyword evidence="3" id="KW-1185">Reference proteome</keyword>
<feature type="compositionally biased region" description="Basic and acidic residues" evidence="1">
    <location>
        <begin position="191"/>
        <end position="204"/>
    </location>
</feature>
<dbReference type="InterPro" id="IPR036390">
    <property type="entry name" value="WH_DNA-bd_sf"/>
</dbReference>
<organism evidence="2 3">
    <name type="scientific">Petrotoga sibirica</name>
    <dbReference type="NCBI Taxonomy" id="156202"/>
    <lineage>
        <taxon>Bacteria</taxon>
        <taxon>Thermotogati</taxon>
        <taxon>Thermotogota</taxon>
        <taxon>Thermotogae</taxon>
        <taxon>Petrotogales</taxon>
        <taxon>Petrotogaceae</taxon>
        <taxon>Petrotoga</taxon>
    </lineage>
</organism>
<evidence type="ECO:0008006" key="4">
    <source>
        <dbReference type="Google" id="ProtNLM"/>
    </source>
</evidence>
<evidence type="ECO:0000256" key="1">
    <source>
        <dbReference type="SAM" id="MobiDB-lite"/>
    </source>
</evidence>
<sequence>MNVFSLLNHFFRENEREKVSSSATKLYFFLIYEANKSYWEGPLMFSERKLSSLLSFSKNTVSKSLSELEDRGLIICYPRKGNSLSADKENSLTANEEGGLSANKEDSLTVNKEGGFTADKEGGFTANVEGKGASSSAFWFADLELSETASRQTRMTASKQMRMEKKEVYDKGVRYNVHGPGGHSLAANKENSLKHPEGGSRKESFTASVKGKGASSSAFWFADLELSETASRQTRMTASKQMRNEKKAVYDKGVRYNVHGAGGNGLTVNKENNLKANVEGKGASSSAFWFADLELRETASRQTRMTASKQMRKEKKEVYDKGVRYNVHGAGGHSLAANKENSLKHPEGGSRKGSFMANKGGSKYAKFF</sequence>
<accession>A0A4R8EK03</accession>
<name>A0A4R8EK03_9BACT</name>
<dbReference type="Proteomes" id="UP000294817">
    <property type="component" value="Unassembled WGS sequence"/>
</dbReference>